<dbReference type="GO" id="GO:0008270">
    <property type="term" value="F:zinc ion binding"/>
    <property type="evidence" value="ECO:0007669"/>
    <property type="project" value="InterPro"/>
</dbReference>
<dbReference type="Proteomes" id="UP000460298">
    <property type="component" value="Unassembled WGS sequence"/>
</dbReference>
<dbReference type="SUPFAM" id="SSF53927">
    <property type="entry name" value="Cytidine deaminase-like"/>
    <property type="match status" value="1"/>
</dbReference>
<reference evidence="4 5" key="1">
    <citation type="submission" date="2019-10" db="EMBL/GenBank/DDBJ databases">
        <title>Extracellular Electron Transfer in a Candidatus Methanoperedens spp. Enrichment Culture.</title>
        <authorList>
            <person name="Berger S."/>
            <person name="Rangel Shaw D."/>
            <person name="Berben T."/>
            <person name="In 'T Zandt M."/>
            <person name="Frank J."/>
            <person name="Reimann J."/>
            <person name="Jetten M.S.M."/>
            <person name="Welte C.U."/>
        </authorList>
    </citation>
    <scope>NUCLEOTIDE SEQUENCE [LARGE SCALE GENOMIC DNA]</scope>
    <source>
        <strain evidence="4">SB12</strain>
    </source>
</reference>
<sequence length="172" mass="19406">MSEIEYPASPPDWICERLLLEAERAAQNDEIPIAAGLYRYDSDTSWQEISIAANATITRKDPLAHAEMLVIDDARRSLSREYLNGYVLVSTLEPCLYCTGALLLTRIDAVYYFVRSDKGIRLCDAMDLSLTHKARGEKAGSSNHHPEILPVDSMAERSALLLERFFKQKRQG</sequence>
<evidence type="ECO:0000313" key="4">
    <source>
        <dbReference type="EMBL" id="KAB2933192.1"/>
    </source>
</evidence>
<gene>
    <name evidence="4" type="ORF">F9K24_07545</name>
</gene>
<dbReference type="PANTHER" id="PTHR11079:SF202">
    <property type="entry name" value="TRNA-SPECIFIC ADENOSINE DEAMINASE"/>
    <property type="match status" value="1"/>
</dbReference>
<proteinExistence type="predicted"/>
<dbReference type="GO" id="GO:0002100">
    <property type="term" value="P:tRNA wobble adenosine to inosine editing"/>
    <property type="evidence" value="ECO:0007669"/>
    <property type="project" value="TreeGrafter"/>
</dbReference>
<dbReference type="InterPro" id="IPR016193">
    <property type="entry name" value="Cytidine_deaminase-like"/>
</dbReference>
<dbReference type="CDD" id="cd01285">
    <property type="entry name" value="nucleoside_deaminase"/>
    <property type="match status" value="1"/>
</dbReference>
<evidence type="ECO:0000259" key="3">
    <source>
        <dbReference type="PROSITE" id="PS51747"/>
    </source>
</evidence>
<keyword evidence="2" id="KW-0862">Zinc</keyword>
<evidence type="ECO:0000256" key="1">
    <source>
        <dbReference type="ARBA" id="ARBA00022723"/>
    </source>
</evidence>
<dbReference type="GO" id="GO:0052717">
    <property type="term" value="F:tRNA-specific adenosine-34 deaminase activity"/>
    <property type="evidence" value="ECO:0007669"/>
    <property type="project" value="TreeGrafter"/>
</dbReference>
<dbReference type="Pfam" id="PF00383">
    <property type="entry name" value="dCMP_cyt_deam_1"/>
    <property type="match status" value="1"/>
</dbReference>
<comment type="caution">
    <text evidence="4">The sequence shown here is derived from an EMBL/GenBank/DDBJ whole genome shotgun (WGS) entry which is preliminary data.</text>
</comment>
<feature type="domain" description="CMP/dCMP-type deaminase" evidence="3">
    <location>
        <begin position="9"/>
        <end position="123"/>
    </location>
</feature>
<dbReference type="PANTHER" id="PTHR11079">
    <property type="entry name" value="CYTOSINE DEAMINASE FAMILY MEMBER"/>
    <property type="match status" value="1"/>
</dbReference>
<organism evidence="4 5">
    <name type="scientific">Leptonema illini</name>
    <dbReference type="NCBI Taxonomy" id="183"/>
    <lineage>
        <taxon>Bacteria</taxon>
        <taxon>Pseudomonadati</taxon>
        <taxon>Spirochaetota</taxon>
        <taxon>Spirochaetia</taxon>
        <taxon>Leptospirales</taxon>
        <taxon>Leptospiraceae</taxon>
        <taxon>Leptonema</taxon>
    </lineage>
</organism>
<keyword evidence="1" id="KW-0479">Metal-binding</keyword>
<evidence type="ECO:0000313" key="5">
    <source>
        <dbReference type="Proteomes" id="UP000460298"/>
    </source>
</evidence>
<dbReference type="EMBL" id="WBUI01000006">
    <property type="protein sequence ID" value="KAB2933192.1"/>
    <property type="molecule type" value="Genomic_DNA"/>
</dbReference>
<dbReference type="PROSITE" id="PS51747">
    <property type="entry name" value="CYT_DCMP_DEAMINASES_2"/>
    <property type="match status" value="1"/>
</dbReference>
<accession>A0A833LYU4</accession>
<protein>
    <submittedName>
        <fullName evidence="4">Nucleoside deaminase</fullName>
    </submittedName>
</protein>
<dbReference type="InterPro" id="IPR002125">
    <property type="entry name" value="CMP_dCMP_dom"/>
</dbReference>
<dbReference type="Gene3D" id="3.40.140.10">
    <property type="entry name" value="Cytidine Deaminase, domain 2"/>
    <property type="match status" value="1"/>
</dbReference>
<name>A0A833LYU4_9LEPT</name>
<dbReference type="InterPro" id="IPR016192">
    <property type="entry name" value="APOBEC/CMP_deaminase_Zn-bd"/>
</dbReference>
<dbReference type="AlphaFoldDB" id="A0A833LYU4"/>
<dbReference type="PROSITE" id="PS00903">
    <property type="entry name" value="CYT_DCMP_DEAMINASES_1"/>
    <property type="match status" value="1"/>
</dbReference>
<evidence type="ECO:0000256" key="2">
    <source>
        <dbReference type="ARBA" id="ARBA00022833"/>
    </source>
</evidence>